<evidence type="ECO:0000313" key="2">
    <source>
        <dbReference type="EMBL" id="MBA4680825.1"/>
    </source>
</evidence>
<feature type="transmembrane region" description="Helical" evidence="1">
    <location>
        <begin position="47"/>
        <end position="66"/>
    </location>
</feature>
<keyword evidence="1" id="KW-0472">Membrane</keyword>
<name>A0A7C9FAA4_OPUST</name>
<dbReference type="AlphaFoldDB" id="A0A7C9FAA4"/>
<keyword evidence="1" id="KW-1133">Transmembrane helix</keyword>
<dbReference type="EMBL" id="GISG01288486">
    <property type="protein sequence ID" value="MBA4680825.1"/>
    <property type="molecule type" value="Transcribed_RNA"/>
</dbReference>
<evidence type="ECO:0000256" key="1">
    <source>
        <dbReference type="SAM" id="Phobius"/>
    </source>
</evidence>
<proteinExistence type="predicted"/>
<protein>
    <submittedName>
        <fullName evidence="2">Uncharacterized protein</fullName>
    </submittedName>
</protein>
<keyword evidence="1" id="KW-0812">Transmembrane</keyword>
<organism evidence="2">
    <name type="scientific">Opuntia streptacantha</name>
    <name type="common">Prickly pear cactus</name>
    <name type="synonym">Opuntia cardona</name>
    <dbReference type="NCBI Taxonomy" id="393608"/>
    <lineage>
        <taxon>Eukaryota</taxon>
        <taxon>Viridiplantae</taxon>
        <taxon>Streptophyta</taxon>
        <taxon>Embryophyta</taxon>
        <taxon>Tracheophyta</taxon>
        <taxon>Spermatophyta</taxon>
        <taxon>Magnoliopsida</taxon>
        <taxon>eudicotyledons</taxon>
        <taxon>Gunneridae</taxon>
        <taxon>Pentapetalae</taxon>
        <taxon>Caryophyllales</taxon>
        <taxon>Cactineae</taxon>
        <taxon>Cactaceae</taxon>
        <taxon>Opuntioideae</taxon>
        <taxon>Opuntia</taxon>
    </lineage>
</organism>
<sequence>MDQQPQVYSHSYMFNRFDKYTYYMQYTWNNLILVSEYKPPNTKRNKFWASSINGGIAVGITLLLLLSIHSQHNSSTIEHSGNSSEVDQVCLSTKFVEARVLEECQLLQEP</sequence>
<reference evidence="2" key="2">
    <citation type="submission" date="2020-07" db="EMBL/GenBank/DDBJ databases">
        <authorList>
            <person name="Vera ALvarez R."/>
            <person name="Arias-Moreno D.M."/>
            <person name="Jimenez-Jacinto V."/>
            <person name="Jimenez-Bremont J.F."/>
            <person name="Swaminathan K."/>
            <person name="Moose S.P."/>
            <person name="Guerrero-Gonzalez M.L."/>
            <person name="Marino-Ramirez L."/>
            <person name="Landsman D."/>
            <person name="Rodriguez-Kessler M."/>
            <person name="Delgado-Sanchez P."/>
        </authorList>
    </citation>
    <scope>NUCLEOTIDE SEQUENCE</scope>
    <source>
        <tissue evidence="2">Cladode</tissue>
    </source>
</reference>
<reference evidence="2" key="1">
    <citation type="journal article" date="2013" name="J. Plant Res.">
        <title>Effect of fungi and light on seed germination of three Opuntia species from semiarid lands of central Mexico.</title>
        <authorList>
            <person name="Delgado-Sanchez P."/>
            <person name="Jimenez-Bremont J.F."/>
            <person name="Guerrero-Gonzalez Mde L."/>
            <person name="Flores J."/>
        </authorList>
    </citation>
    <scope>NUCLEOTIDE SEQUENCE</scope>
    <source>
        <tissue evidence="2">Cladode</tissue>
    </source>
</reference>
<accession>A0A7C9FAA4</accession>